<evidence type="ECO:0000313" key="2">
    <source>
        <dbReference type="Proteomes" id="UP000218267"/>
    </source>
</evidence>
<dbReference type="RefSeq" id="WP_096432594.1">
    <property type="nucleotide sequence ID" value="NZ_AP018042.1"/>
</dbReference>
<organism evidence="1 2">
    <name type="scientific">Labilibaculum antarcticum</name>
    <dbReference type="NCBI Taxonomy" id="1717717"/>
    <lineage>
        <taxon>Bacteria</taxon>
        <taxon>Pseudomonadati</taxon>
        <taxon>Bacteroidota</taxon>
        <taxon>Bacteroidia</taxon>
        <taxon>Marinilabiliales</taxon>
        <taxon>Marinifilaceae</taxon>
        <taxon>Labilibaculum</taxon>
    </lineage>
</organism>
<dbReference type="KEGG" id="mbas:ALGA_4067"/>
<dbReference type="OrthoDB" id="1452819at2"/>
<dbReference type="Proteomes" id="UP000218267">
    <property type="component" value="Chromosome"/>
</dbReference>
<proteinExistence type="predicted"/>
<evidence type="ECO:0008006" key="3">
    <source>
        <dbReference type="Google" id="ProtNLM"/>
    </source>
</evidence>
<name>A0A1Y1CPI9_9BACT</name>
<sequence>MWFEKLVGFKEDNPDQVRANISIEGNKLISKVNSEEFTFGELKVSSLEDLRNQAPALDKYKSKISVSEEVGDVQVFHQDKANNGALFQAASQFNLLEMVGPQITPEYGVGIYENDRTQGPACAIACGAGTIYRNYFAEVNGQIGQSAHNQIDCLDEIGKELGNDKQALWEMKNGYVLANSEGLQNISRQIKGKSHQEFENLKGKLKIGIQWNSQVTIGNTSNNVTQAYCSALPVAYSHASSEHWESFARLILEATYEATFYAGLLNYEKTGYNRVFLTLVGGGAFGNEPEWITNAIVKTIHEFSNTPLDIRIVSYGQSSSIVSALVNCITG</sequence>
<evidence type="ECO:0000313" key="1">
    <source>
        <dbReference type="EMBL" id="BAX82358.1"/>
    </source>
</evidence>
<dbReference type="AlphaFoldDB" id="A0A1Y1CPI9"/>
<dbReference type="PANTHER" id="PTHR35609">
    <property type="entry name" value="MACRO DOMAIN-CONTAINING PROTEIN"/>
    <property type="match status" value="1"/>
</dbReference>
<gene>
    <name evidence="1" type="ORF">ALGA_4067</name>
</gene>
<protein>
    <recommendedName>
        <fullName evidence="3">Macro domain-containing protein</fullName>
    </recommendedName>
</protein>
<reference evidence="2" key="2">
    <citation type="journal article" date="2020" name="Antonie Van Leeuwenhoek">
        <title>Labilibaculum antarcticum sp. nov., a novel facultative anaerobic, psychrotorelant bacterium isolated from marine sediment of Antarctica.</title>
        <authorList>
            <person name="Watanabe M."/>
            <person name="Kojima H."/>
            <person name="Fukui M."/>
        </authorList>
    </citation>
    <scope>NUCLEOTIDE SEQUENCE [LARGE SCALE GENOMIC DNA]</scope>
    <source>
        <strain evidence="2">SPP2</strain>
    </source>
</reference>
<reference evidence="1 2" key="1">
    <citation type="journal article" date="2018" name="Mar. Genomics">
        <title>Complete genome sequence of Marinifilaceae bacterium strain SPP2, isolated from the Antarctic marine sediment.</title>
        <authorList>
            <person name="Watanabe M."/>
            <person name="Kojima H."/>
            <person name="Fukui M."/>
        </authorList>
    </citation>
    <scope>NUCLEOTIDE SEQUENCE [LARGE SCALE GENOMIC DNA]</scope>
    <source>
        <strain evidence="1 2">SPP2</strain>
    </source>
</reference>
<accession>A0A1Y1CPI9</accession>
<keyword evidence="2" id="KW-1185">Reference proteome</keyword>
<dbReference type="EMBL" id="AP018042">
    <property type="protein sequence ID" value="BAX82358.1"/>
    <property type="molecule type" value="Genomic_DNA"/>
</dbReference>
<dbReference type="PANTHER" id="PTHR35609:SF1">
    <property type="entry name" value="MACRO DOMAIN-CONTAINING PROTEIN"/>
    <property type="match status" value="1"/>
</dbReference>